<evidence type="ECO:0000313" key="9">
    <source>
        <dbReference type="EMBL" id="BAJ07205.1"/>
    </source>
</evidence>
<accession>D5MRD2</accession>
<protein>
    <recommendedName>
        <fullName evidence="3">Genome polyprotein</fullName>
    </recommendedName>
</protein>
<comment type="similarity">
    <text evidence="2 7">Belongs to the potyviridae genome polyprotein family.</text>
</comment>
<evidence type="ECO:0000256" key="8">
    <source>
        <dbReference type="SAM" id="MobiDB-lite"/>
    </source>
</evidence>
<evidence type="ECO:0000256" key="2">
    <source>
        <dbReference type="ARBA" id="ARBA00006064"/>
    </source>
</evidence>
<dbReference type="Pfam" id="PF00767">
    <property type="entry name" value="Poty_coat"/>
    <property type="match status" value="1"/>
</dbReference>
<organism evidence="9">
    <name type="scientific">Sweet potato feathery mottle virus</name>
    <dbReference type="NCBI Taxonomy" id="12844"/>
    <lineage>
        <taxon>Viruses</taxon>
        <taxon>Riboviria</taxon>
        <taxon>Orthornavirae</taxon>
        <taxon>Pisuviricota</taxon>
        <taxon>Stelpaviricetes</taxon>
        <taxon>Patatavirales</taxon>
        <taxon>Potyviridae</taxon>
        <taxon>Potyvirus</taxon>
        <taxon>Potyvirus batataplumei</taxon>
    </lineage>
</organism>
<feature type="non-terminal residue" evidence="9">
    <location>
        <position position="1"/>
    </location>
</feature>
<keyword evidence="5" id="KW-0946">Virion</keyword>
<evidence type="ECO:0000256" key="4">
    <source>
        <dbReference type="ARBA" id="ARBA00022561"/>
    </source>
</evidence>
<dbReference type="EMBL" id="AB509464">
    <property type="protein sequence ID" value="BAJ07205.1"/>
    <property type="molecule type" value="Genomic_RNA"/>
</dbReference>
<comment type="subcellular location">
    <subcellularLocation>
        <location evidence="1">Virion</location>
    </subcellularLocation>
</comment>
<sequence length="322" mass="36256">RYDLSVYHQSGNPSEFKDAGANPPAPKPKGPYTAPEITEVTEPEDPKQAALREARQKQPAVIPESYGRDTSEKPMRSVSPQRVKDKDVNVGTIGTFVVPRVKLHTSKMRQPRVNGISVVNLQHLATYEPEQHNIGNTRSTQEQFRAWYEGVKGDYGVDDAGMAILLNGLMVWCVENGTSPNINGVWTMMDGDEQVTYPIKPLLDHAVPTFRQIMTHFSDVAEAYIEMRNRTKAYMPRYGLQRNLTDMSLARYAFDFYELHSTTPARAKEAHMQMKAAALKNAHNRLFGLDGNVSTQEEDTERHTATDVTRNIHNLLGMRGVQ</sequence>
<feature type="compositionally biased region" description="Basic and acidic residues" evidence="8">
    <location>
        <begin position="44"/>
        <end position="56"/>
    </location>
</feature>
<keyword evidence="4" id="KW-0167">Capsid protein</keyword>
<dbReference type="InterPro" id="IPR001592">
    <property type="entry name" value="Poty_coat"/>
</dbReference>
<evidence type="ECO:0000256" key="7">
    <source>
        <dbReference type="RuleBase" id="RU003351"/>
    </source>
</evidence>
<name>D5MRD2_9POTV</name>
<evidence type="ECO:0000256" key="3">
    <source>
        <dbReference type="ARBA" id="ARBA00020107"/>
    </source>
</evidence>
<proteinExistence type="inferred from homology"/>
<feature type="compositionally biased region" description="Basic and acidic residues" evidence="8">
    <location>
        <begin position="66"/>
        <end position="75"/>
    </location>
</feature>
<comment type="function">
    <text evidence="6">Involved in aphid transmission, cell-to-cell and systemis movement, encapsidation of the viral RNA and in the regulation of viral RNA amplification.</text>
</comment>
<feature type="region of interest" description="Disordered" evidence="8">
    <location>
        <begin position="1"/>
        <end position="83"/>
    </location>
</feature>
<evidence type="ECO:0000256" key="5">
    <source>
        <dbReference type="ARBA" id="ARBA00022844"/>
    </source>
</evidence>
<evidence type="ECO:0000256" key="1">
    <source>
        <dbReference type="ARBA" id="ARBA00004328"/>
    </source>
</evidence>
<evidence type="ECO:0000256" key="6">
    <source>
        <dbReference type="ARBA" id="ARBA00029405"/>
    </source>
</evidence>
<reference evidence="9" key="1">
    <citation type="journal article" date="2010" name="Arch. Virol.">
        <title>Comparisons among isolates of Sweet potato feathery mottle virus using complete genomic RNA sequences.</title>
        <authorList>
            <person name="Yamasaki S."/>
            <person name="Sakai J."/>
            <person name="Fuji S."/>
            <person name="Kamisoyama S."/>
            <person name="Emoto K."/>
            <person name="Ohshima K."/>
            <person name="Hanada K."/>
        </authorList>
    </citation>
    <scope>NUCLEOTIDE SEQUENCE</scope>
    <source>
        <strain evidence="9">C</strain>
    </source>
</reference>
<dbReference type="GO" id="GO:0019028">
    <property type="term" value="C:viral capsid"/>
    <property type="evidence" value="ECO:0007669"/>
    <property type="project" value="UniProtKB-KW"/>
</dbReference>